<evidence type="ECO:0000313" key="5">
    <source>
        <dbReference type="Proteomes" id="UP000829685"/>
    </source>
</evidence>
<gene>
    <name evidence="4" type="ORF">JX265_005467</name>
</gene>
<feature type="compositionally biased region" description="Acidic residues" evidence="3">
    <location>
        <begin position="371"/>
        <end position="398"/>
    </location>
</feature>
<dbReference type="SMART" id="SM00028">
    <property type="entry name" value="TPR"/>
    <property type="match status" value="2"/>
</dbReference>
<evidence type="ECO:0000313" key="4">
    <source>
        <dbReference type="EMBL" id="KAI1872587.1"/>
    </source>
</evidence>
<evidence type="ECO:0000256" key="1">
    <source>
        <dbReference type="PROSITE-ProRule" id="PRU00339"/>
    </source>
</evidence>
<keyword evidence="2" id="KW-0175">Coiled coil</keyword>
<evidence type="ECO:0000256" key="2">
    <source>
        <dbReference type="SAM" id="Coils"/>
    </source>
</evidence>
<feature type="region of interest" description="Disordered" evidence="3">
    <location>
        <begin position="367"/>
        <end position="398"/>
    </location>
</feature>
<dbReference type="Proteomes" id="UP000829685">
    <property type="component" value="Unassembled WGS sequence"/>
</dbReference>
<sequence>MGKTRPDKKNKKRGALSRAATGPAEDETAKAVSPLLLVQMATFQISEGNAEDALALATQALDASQPGSDGTLAALNVLGQINIELGDFDAARSFFLRAVAIDQDGRRNEDVGGGPEKFLCLAQLSEEGGNDSVRWFEKGAAALKAQIQDLEEEAGRRRTARAEEKQEKEMQVEELRRKHAMTLCSVAEIYMTDLSWEADAEQRCEALVTEATMVAPDFAESWQTLANVRISQTRIEDARAALRRSMELWKDLPSADPSVPDFPSRVSLARLLMEVEMEQEALEVLERLVGEDDQSVEVWYLGGWGLYVMGDKQRTENKGPEDEWQASWISSRVWLNQCQTLYQQQQYEDDRLGEHAKELLDAIAKVLGEAPEIEEEDDDDDEGDWVEEGSDEDDEMEG</sequence>
<feature type="repeat" description="TPR" evidence="1">
    <location>
        <begin position="72"/>
        <end position="105"/>
    </location>
</feature>
<dbReference type="Gene3D" id="1.25.40.10">
    <property type="entry name" value="Tetratricopeptide repeat domain"/>
    <property type="match status" value="2"/>
</dbReference>
<dbReference type="SUPFAM" id="SSF48452">
    <property type="entry name" value="TPR-like"/>
    <property type="match status" value="1"/>
</dbReference>
<keyword evidence="1" id="KW-0802">TPR repeat</keyword>
<name>A0A9P9WP33_9PEZI</name>
<comment type="caution">
    <text evidence="4">The sequence shown here is derived from an EMBL/GenBank/DDBJ whole genome shotgun (WGS) entry which is preliminary data.</text>
</comment>
<dbReference type="PROSITE" id="PS50005">
    <property type="entry name" value="TPR"/>
    <property type="match status" value="1"/>
</dbReference>
<protein>
    <submittedName>
        <fullName evidence="4">Uncharacterized protein</fullName>
    </submittedName>
</protein>
<reference evidence="4" key="1">
    <citation type="submission" date="2021-03" db="EMBL/GenBank/DDBJ databases">
        <title>Revisited historic fungal species revealed as producer of novel bioactive compounds through whole genome sequencing and comparative genomics.</title>
        <authorList>
            <person name="Vignolle G.A."/>
            <person name="Hochenegger N."/>
            <person name="Mach R.L."/>
            <person name="Mach-Aigner A.R."/>
            <person name="Javad Rahimi M."/>
            <person name="Salim K.A."/>
            <person name="Chan C.M."/>
            <person name="Lim L.B.L."/>
            <person name="Cai F."/>
            <person name="Druzhinina I.S."/>
            <person name="U'Ren J.M."/>
            <person name="Derntl C."/>
        </authorList>
    </citation>
    <scope>NUCLEOTIDE SEQUENCE</scope>
    <source>
        <strain evidence="4">TUCIM 5799</strain>
    </source>
</reference>
<feature type="region of interest" description="Disordered" evidence="3">
    <location>
        <begin position="1"/>
        <end position="26"/>
    </location>
</feature>
<keyword evidence="5" id="KW-1185">Reference proteome</keyword>
<organism evidence="4 5">
    <name type="scientific">Neoarthrinium moseri</name>
    <dbReference type="NCBI Taxonomy" id="1658444"/>
    <lineage>
        <taxon>Eukaryota</taxon>
        <taxon>Fungi</taxon>
        <taxon>Dikarya</taxon>
        <taxon>Ascomycota</taxon>
        <taxon>Pezizomycotina</taxon>
        <taxon>Sordariomycetes</taxon>
        <taxon>Xylariomycetidae</taxon>
        <taxon>Amphisphaeriales</taxon>
        <taxon>Apiosporaceae</taxon>
        <taxon>Neoarthrinium</taxon>
    </lineage>
</organism>
<dbReference type="EMBL" id="JAFIMR010000011">
    <property type="protein sequence ID" value="KAI1872587.1"/>
    <property type="molecule type" value="Genomic_DNA"/>
</dbReference>
<evidence type="ECO:0000256" key="3">
    <source>
        <dbReference type="SAM" id="MobiDB-lite"/>
    </source>
</evidence>
<dbReference type="AlphaFoldDB" id="A0A9P9WP33"/>
<dbReference type="CDD" id="cd24142">
    <property type="entry name" value="ACL4-like"/>
    <property type="match status" value="1"/>
</dbReference>
<proteinExistence type="predicted"/>
<dbReference type="Pfam" id="PF13424">
    <property type="entry name" value="TPR_12"/>
    <property type="match status" value="1"/>
</dbReference>
<dbReference type="InterPro" id="IPR019734">
    <property type="entry name" value="TPR_rpt"/>
</dbReference>
<feature type="coiled-coil region" evidence="2">
    <location>
        <begin position="133"/>
        <end position="178"/>
    </location>
</feature>
<dbReference type="InterPro" id="IPR011990">
    <property type="entry name" value="TPR-like_helical_dom_sf"/>
</dbReference>
<accession>A0A9P9WP33</accession>